<proteinExistence type="predicted"/>
<evidence type="ECO:0000313" key="1">
    <source>
        <dbReference type="EMBL" id="CAG8735858.1"/>
    </source>
</evidence>
<comment type="caution">
    <text evidence="1">The sequence shown here is derived from an EMBL/GenBank/DDBJ whole genome shotgun (WGS) entry which is preliminary data.</text>
</comment>
<accession>A0ACA9Q4X3</accession>
<feature type="non-terminal residue" evidence="1">
    <location>
        <position position="292"/>
    </location>
</feature>
<protein>
    <submittedName>
        <fullName evidence="1">14869_t:CDS:1</fullName>
    </submittedName>
</protein>
<name>A0ACA9Q4X3_9GLOM</name>
<feature type="non-terminal residue" evidence="1">
    <location>
        <position position="1"/>
    </location>
</feature>
<reference evidence="1" key="1">
    <citation type="submission" date="2021-06" db="EMBL/GenBank/DDBJ databases">
        <authorList>
            <person name="Kallberg Y."/>
            <person name="Tangrot J."/>
            <person name="Rosling A."/>
        </authorList>
    </citation>
    <scope>NUCLEOTIDE SEQUENCE</scope>
    <source>
        <strain evidence="1">IL203A</strain>
    </source>
</reference>
<dbReference type="Proteomes" id="UP000789702">
    <property type="component" value="Unassembled WGS sequence"/>
</dbReference>
<keyword evidence="2" id="KW-1185">Reference proteome</keyword>
<organism evidence="1 2">
    <name type="scientific">Dentiscutata heterogama</name>
    <dbReference type="NCBI Taxonomy" id="1316150"/>
    <lineage>
        <taxon>Eukaryota</taxon>
        <taxon>Fungi</taxon>
        <taxon>Fungi incertae sedis</taxon>
        <taxon>Mucoromycota</taxon>
        <taxon>Glomeromycotina</taxon>
        <taxon>Glomeromycetes</taxon>
        <taxon>Diversisporales</taxon>
        <taxon>Gigasporaceae</taxon>
        <taxon>Dentiscutata</taxon>
    </lineage>
</organism>
<gene>
    <name evidence="1" type="ORF">DHETER_LOCUS13733</name>
</gene>
<evidence type="ECO:0000313" key="2">
    <source>
        <dbReference type="Proteomes" id="UP000789702"/>
    </source>
</evidence>
<sequence length="292" mass="33320">EKSKAKTTNAHGGVGITSILKPEINVVHGDKDMNNNYISNTSNDETIIGGTEIDYSVDDNKSWLQSLNNAAKWKIIGYEDVYSLFELLNEELKKKASSIMGHQILEDKNPYIHQLPEIKNISECNILASIISEENNVFSLHMNYMDGDKNRPVIVIHHIQGKKVKDVKIKLGWIIIGPPASFDFIIQYPLVFKSKKYQFRDKVLIKSNNSMFGICVLEAPNITSQVENGSDIRTLTSHQIKYDPRKSPFAIGNYLIRQELEPQVVAQWFFYDIKAKKNVTDQKILERLSLYS</sequence>
<dbReference type="EMBL" id="CAJVPU010038869">
    <property type="protein sequence ID" value="CAG8735858.1"/>
    <property type="molecule type" value="Genomic_DNA"/>
</dbReference>